<keyword evidence="10" id="KW-1185">Reference proteome</keyword>
<evidence type="ECO:0000256" key="6">
    <source>
        <dbReference type="PROSITE-ProRule" id="PRU00023"/>
    </source>
</evidence>
<dbReference type="Proteomes" id="UP001369086">
    <property type="component" value="Unassembled WGS sequence"/>
</dbReference>
<dbReference type="PROSITE" id="PS52003">
    <property type="entry name" value="OCA"/>
    <property type="match status" value="1"/>
</dbReference>
<dbReference type="Gene3D" id="1.25.40.20">
    <property type="entry name" value="Ankyrin repeat-containing domain"/>
    <property type="match status" value="2"/>
</dbReference>
<name>A0ABR0ZQK7_HUSHU</name>
<evidence type="ECO:0000256" key="5">
    <source>
        <dbReference type="ARBA" id="ARBA00023163"/>
    </source>
</evidence>
<feature type="compositionally biased region" description="Polar residues" evidence="7">
    <location>
        <begin position="259"/>
        <end position="268"/>
    </location>
</feature>
<feature type="compositionally biased region" description="Polar residues" evidence="7">
    <location>
        <begin position="106"/>
        <end position="214"/>
    </location>
</feature>
<dbReference type="Pfam" id="PF12796">
    <property type="entry name" value="Ank_2"/>
    <property type="match status" value="2"/>
</dbReference>
<feature type="repeat" description="ANK" evidence="6">
    <location>
        <begin position="528"/>
        <end position="564"/>
    </location>
</feature>
<feature type="compositionally biased region" description="Low complexity" evidence="7">
    <location>
        <begin position="46"/>
        <end position="62"/>
    </location>
</feature>
<feature type="repeat" description="ANK" evidence="6">
    <location>
        <begin position="628"/>
        <end position="660"/>
    </location>
</feature>
<keyword evidence="5" id="KW-0804">Transcription</keyword>
<dbReference type="PRINTS" id="PR01415">
    <property type="entry name" value="ANKYRIN"/>
</dbReference>
<keyword evidence="4" id="KW-0010">Activator</keyword>
<proteinExistence type="predicted"/>
<evidence type="ECO:0000256" key="2">
    <source>
        <dbReference type="ARBA" id="ARBA00023015"/>
    </source>
</evidence>
<feature type="region of interest" description="Disordered" evidence="7">
    <location>
        <begin position="693"/>
        <end position="715"/>
    </location>
</feature>
<keyword evidence="3 6" id="KW-0040">ANK repeat</keyword>
<dbReference type="PANTHER" id="PTHR24124">
    <property type="entry name" value="ANKYRIN REPEAT FAMILY A"/>
    <property type="match status" value="1"/>
</dbReference>
<evidence type="ECO:0000313" key="10">
    <source>
        <dbReference type="Proteomes" id="UP001369086"/>
    </source>
</evidence>
<organism evidence="9 10">
    <name type="scientific">Huso huso</name>
    <name type="common">Beluga</name>
    <name type="synonym">Acipenser huso</name>
    <dbReference type="NCBI Taxonomy" id="61971"/>
    <lineage>
        <taxon>Eukaryota</taxon>
        <taxon>Metazoa</taxon>
        <taxon>Chordata</taxon>
        <taxon>Craniata</taxon>
        <taxon>Vertebrata</taxon>
        <taxon>Euteleostomi</taxon>
        <taxon>Actinopterygii</taxon>
        <taxon>Chondrostei</taxon>
        <taxon>Acipenseriformes</taxon>
        <taxon>Acipenseridae</taxon>
        <taxon>Huso</taxon>
    </lineage>
</organism>
<evidence type="ECO:0000256" key="3">
    <source>
        <dbReference type="ARBA" id="ARBA00023043"/>
    </source>
</evidence>
<feature type="repeat" description="ANK" evidence="6">
    <location>
        <begin position="664"/>
        <end position="700"/>
    </location>
</feature>
<sequence length="734" mass="81553">MTVERFTEHSGDLECGLMTSPMNLGYFYGDSPASSDQSGSPQSQYSPCSPNSDSESASSWSSAGFYANPDGATENGQSTRGGGKQQNKAFQGVRVKNPVKELLMNKRSNQITQSPRQEHNQVTQSPRQEHNQVTQSPRQEHNQITQSPRQEHNQITQSPRQEHNQVTQSPRQEHNQITQSPRQEHNQVTQSPRQEHNQVTQSPRQEHNQVQWNTEGPEEFKELKTILREGKRHASQSVFDAFSYKRAAPFHLLTPPQTPTSIENMDNGQRNEPRSSEANPNILNIIQMVNDSAAQVSLTTVQFNGGNPSQDHQRDQYYESYGGQVSMEPQVSSPPQASDPAQMFPFYSPAQMQEFPYTSPCLASDQSPGYPATQPDILQFNIPSQVGNQEEQQNTMPSIFSSPAPRLDPQIFSAPQLPSKCPQIPQESGGMSFFQWQIEQEDRKLANLTQERLISKDSDGDTFLHIAVAQGRRALSYVLARKMASFGMLDVKEHNGQSALQVAVAANQHLIVQDLLSLGAQINTADCWGRTPLHVCAEKGHAQAIQAIQKGVLENGQQLDLEAINYDGMTALHRAVVSHNAGVQELQKTLQPRSPHIQGLLIKNKRLVDCIKTLLQMGATIHAKDRKSGRTAVHIAAEEANLELLQLFLDQPDCLTIVNTKLYNGNTALHIAASLQNRVAQLDTVRLLMRKGADPSTRNLENEQPQNLVPDGPVGEQVRRILKGKAVKSRGSPF</sequence>
<dbReference type="PANTHER" id="PTHR24124:SF5">
    <property type="entry name" value="NF-KAPPA-B INHIBITOR ZETA"/>
    <property type="match status" value="1"/>
</dbReference>
<comment type="caution">
    <text evidence="9">The sequence shown here is derived from an EMBL/GenBank/DDBJ whole genome shotgun (WGS) entry which is preliminary data.</text>
</comment>
<dbReference type="PROSITE" id="PS50297">
    <property type="entry name" value="ANK_REP_REGION"/>
    <property type="match status" value="3"/>
</dbReference>
<feature type="compositionally biased region" description="Polar residues" evidence="7">
    <location>
        <begin position="32"/>
        <end position="45"/>
    </location>
</feature>
<evidence type="ECO:0000256" key="7">
    <source>
        <dbReference type="SAM" id="MobiDB-lite"/>
    </source>
</evidence>
<evidence type="ECO:0000256" key="1">
    <source>
        <dbReference type="ARBA" id="ARBA00022737"/>
    </source>
</evidence>
<feature type="repeat" description="ANK" evidence="6">
    <location>
        <begin position="495"/>
        <end position="527"/>
    </location>
</feature>
<feature type="domain" description="OCA" evidence="8">
    <location>
        <begin position="87"/>
        <end position="109"/>
    </location>
</feature>
<evidence type="ECO:0000256" key="4">
    <source>
        <dbReference type="ARBA" id="ARBA00023159"/>
    </source>
</evidence>
<evidence type="ECO:0000313" key="9">
    <source>
        <dbReference type="EMBL" id="KAK6487098.1"/>
    </source>
</evidence>
<dbReference type="EMBL" id="JAHFZB010000008">
    <property type="protein sequence ID" value="KAK6487098.1"/>
    <property type="molecule type" value="Genomic_DNA"/>
</dbReference>
<keyword evidence="1" id="KW-0677">Repeat</keyword>
<dbReference type="InterPro" id="IPR036770">
    <property type="entry name" value="Ankyrin_rpt-contain_sf"/>
</dbReference>
<dbReference type="InterPro" id="IPR047571">
    <property type="entry name" value="OCA"/>
</dbReference>
<keyword evidence="2" id="KW-0805">Transcription regulation</keyword>
<dbReference type="SUPFAM" id="SSF48403">
    <property type="entry name" value="Ankyrin repeat"/>
    <property type="match status" value="1"/>
</dbReference>
<feature type="region of interest" description="Disordered" evidence="7">
    <location>
        <begin position="251"/>
        <end position="276"/>
    </location>
</feature>
<accession>A0ABR0ZQK7</accession>
<feature type="region of interest" description="Disordered" evidence="7">
    <location>
        <begin position="24"/>
        <end position="217"/>
    </location>
</feature>
<dbReference type="SMART" id="SM00248">
    <property type="entry name" value="ANK"/>
    <property type="match status" value="6"/>
</dbReference>
<protein>
    <submittedName>
        <fullName evidence="9">NF-kappa-B inhibitor zeta-like isoform X2</fullName>
    </submittedName>
</protein>
<dbReference type="PROSITE" id="PS50088">
    <property type="entry name" value="ANK_REPEAT"/>
    <property type="match status" value="4"/>
</dbReference>
<feature type="compositionally biased region" description="Polar residues" evidence="7">
    <location>
        <begin position="696"/>
        <end position="707"/>
    </location>
</feature>
<gene>
    <name evidence="9" type="ORF">HHUSO_G10842</name>
</gene>
<evidence type="ECO:0000259" key="8">
    <source>
        <dbReference type="PROSITE" id="PS52003"/>
    </source>
</evidence>
<reference evidence="9 10" key="1">
    <citation type="submission" date="2021-05" db="EMBL/GenBank/DDBJ databases">
        <authorList>
            <person name="Zahm M."/>
            <person name="Klopp C."/>
            <person name="Cabau C."/>
            <person name="Kuhl H."/>
            <person name="Suciu R."/>
            <person name="Ciorpac M."/>
            <person name="Holostenco D."/>
            <person name="Gessner J."/>
            <person name="Wuertz S."/>
            <person name="Hohne C."/>
            <person name="Stock M."/>
            <person name="Gislard M."/>
            <person name="Lluch J."/>
            <person name="Milhes M."/>
            <person name="Lampietro C."/>
            <person name="Lopez Roques C."/>
            <person name="Donnadieu C."/>
            <person name="Du K."/>
            <person name="Schartl M."/>
            <person name="Guiguen Y."/>
        </authorList>
    </citation>
    <scope>NUCLEOTIDE SEQUENCE [LARGE SCALE GENOMIC DNA]</scope>
    <source>
        <strain evidence="9">Hh-F2</strain>
        <tissue evidence="9">Blood</tissue>
    </source>
</reference>
<dbReference type="InterPro" id="IPR002110">
    <property type="entry name" value="Ankyrin_rpt"/>
</dbReference>